<organism evidence="4 5">
    <name type="scientific">Purpureocillium lilacinum</name>
    <name type="common">Paecilomyces lilacinus</name>
    <dbReference type="NCBI Taxonomy" id="33203"/>
    <lineage>
        <taxon>Eukaryota</taxon>
        <taxon>Fungi</taxon>
        <taxon>Dikarya</taxon>
        <taxon>Ascomycota</taxon>
        <taxon>Pezizomycotina</taxon>
        <taxon>Sordariomycetes</taxon>
        <taxon>Hypocreomycetidae</taxon>
        <taxon>Hypocreales</taxon>
        <taxon>Ophiocordycipitaceae</taxon>
        <taxon>Purpureocillium</taxon>
    </lineage>
</organism>
<evidence type="ECO:0000256" key="1">
    <source>
        <dbReference type="SAM" id="MobiDB-lite"/>
    </source>
</evidence>
<evidence type="ECO:0000313" key="4">
    <source>
        <dbReference type="EMBL" id="KAK4069653.1"/>
    </source>
</evidence>
<feature type="domain" description="Myb-like" evidence="2">
    <location>
        <begin position="12"/>
        <end position="61"/>
    </location>
</feature>
<evidence type="ECO:0000259" key="2">
    <source>
        <dbReference type="PROSITE" id="PS50090"/>
    </source>
</evidence>
<dbReference type="PROSITE" id="PS50090">
    <property type="entry name" value="MYB_LIKE"/>
    <property type="match status" value="1"/>
</dbReference>
<feature type="domain" description="HTH myb-type" evidence="3">
    <location>
        <begin position="20"/>
        <end position="65"/>
    </location>
</feature>
<keyword evidence="5" id="KW-1185">Reference proteome</keyword>
<evidence type="ECO:0000259" key="3">
    <source>
        <dbReference type="PROSITE" id="PS51294"/>
    </source>
</evidence>
<proteinExistence type="predicted"/>
<comment type="caution">
    <text evidence="4">The sequence shown here is derived from an EMBL/GenBank/DDBJ whole genome shotgun (WGS) entry which is preliminary data.</text>
</comment>
<dbReference type="CDD" id="cd00167">
    <property type="entry name" value="SANT"/>
    <property type="match status" value="1"/>
</dbReference>
<evidence type="ECO:0000313" key="5">
    <source>
        <dbReference type="Proteomes" id="UP001287286"/>
    </source>
</evidence>
<protein>
    <submittedName>
        <fullName evidence="4">Uncharacterized protein</fullName>
    </submittedName>
</protein>
<dbReference type="SMART" id="SM00717">
    <property type="entry name" value="SANT"/>
    <property type="match status" value="1"/>
</dbReference>
<name>A0ABR0BDG0_PURLI</name>
<dbReference type="Gene3D" id="1.10.10.60">
    <property type="entry name" value="Homeodomain-like"/>
    <property type="match status" value="1"/>
</dbReference>
<gene>
    <name evidence="4" type="ORF">Purlil1_13657</name>
</gene>
<dbReference type="InterPro" id="IPR017930">
    <property type="entry name" value="Myb_dom"/>
</dbReference>
<dbReference type="Proteomes" id="UP001287286">
    <property type="component" value="Unassembled WGS sequence"/>
</dbReference>
<sequence length="179" mass="20123">MNAAGATGLSKPQATAKTGWSPQDDALLIKLKSQGCTWDNIAEKFPNRTATACRLRYQNFLEQRDIWDEELKTKLAMTYNRRRQEMWNIVAKELGVPQRAAEAMHWLLGEEDMARRAGVIPITSVLDGLSHHSTQQPRGRMFTSPTGPQPEGCVRLPSIAEWTGEIRFARDARLQGSSE</sequence>
<dbReference type="Pfam" id="PF00249">
    <property type="entry name" value="Myb_DNA-binding"/>
    <property type="match status" value="1"/>
</dbReference>
<dbReference type="SUPFAM" id="SSF46689">
    <property type="entry name" value="Homeodomain-like"/>
    <property type="match status" value="1"/>
</dbReference>
<dbReference type="PROSITE" id="PS51294">
    <property type="entry name" value="HTH_MYB"/>
    <property type="match status" value="1"/>
</dbReference>
<accession>A0ABR0BDG0</accession>
<dbReference type="InterPro" id="IPR009057">
    <property type="entry name" value="Homeodomain-like_sf"/>
</dbReference>
<dbReference type="InterPro" id="IPR001005">
    <property type="entry name" value="SANT/Myb"/>
</dbReference>
<feature type="region of interest" description="Disordered" evidence="1">
    <location>
        <begin position="130"/>
        <end position="150"/>
    </location>
</feature>
<dbReference type="EMBL" id="JAWRVI010000270">
    <property type="protein sequence ID" value="KAK4069653.1"/>
    <property type="molecule type" value="Genomic_DNA"/>
</dbReference>
<reference evidence="4 5" key="1">
    <citation type="journal article" date="2024" name="Microbiol. Resour. Announc.">
        <title>Genome annotations for the ascomycete fungi Trichoderma harzianum, Trichoderma aggressivum, and Purpureocillium lilacinum.</title>
        <authorList>
            <person name="Beijen E.P.W."/>
            <person name="Ohm R.A."/>
        </authorList>
    </citation>
    <scope>NUCLEOTIDE SEQUENCE [LARGE SCALE GENOMIC DNA]</scope>
    <source>
        <strain evidence="4 5">CBS 150709</strain>
    </source>
</reference>